<evidence type="ECO:0000256" key="4">
    <source>
        <dbReference type="ARBA" id="ARBA00023014"/>
    </source>
</evidence>
<evidence type="ECO:0000256" key="5">
    <source>
        <dbReference type="ARBA" id="ARBA00023157"/>
    </source>
</evidence>
<dbReference type="InterPro" id="IPR036922">
    <property type="entry name" value="Rieske_2Fe-2S_sf"/>
</dbReference>
<keyword evidence="1" id="KW-0001">2Fe-2S</keyword>
<dbReference type="Pfam" id="PF00355">
    <property type="entry name" value="Rieske"/>
    <property type="match status" value="1"/>
</dbReference>
<proteinExistence type="predicted"/>
<evidence type="ECO:0000256" key="2">
    <source>
        <dbReference type="ARBA" id="ARBA00022723"/>
    </source>
</evidence>
<accession>A0A511NB04</accession>
<keyword evidence="7" id="KW-0472">Membrane</keyword>
<keyword evidence="3" id="KW-0408">Iron</keyword>
<dbReference type="PRINTS" id="PR00162">
    <property type="entry name" value="RIESKE"/>
</dbReference>
<dbReference type="CDD" id="cd03467">
    <property type="entry name" value="Rieske"/>
    <property type="match status" value="1"/>
</dbReference>
<dbReference type="PANTHER" id="PTHR10134">
    <property type="entry name" value="CYTOCHROME B-C1 COMPLEX SUBUNIT RIESKE, MITOCHONDRIAL"/>
    <property type="match status" value="1"/>
</dbReference>
<keyword evidence="10" id="KW-1185">Reference proteome</keyword>
<dbReference type="GO" id="GO:0051537">
    <property type="term" value="F:2 iron, 2 sulfur cluster binding"/>
    <property type="evidence" value="ECO:0007669"/>
    <property type="project" value="UniProtKB-KW"/>
</dbReference>
<keyword evidence="5" id="KW-1015">Disulfide bond</keyword>
<evidence type="ECO:0000256" key="7">
    <source>
        <dbReference type="SAM" id="Phobius"/>
    </source>
</evidence>
<name>A0A511NB04_DEIC1</name>
<sequence length="214" mass="22833">MSDEKLPKSEISRRKFVTGALGVTAGVGVLSLASVVGALKPAKRPPTAEQKPPAAGDVLVHAGDTNKGQPIKVSELKPDGQMIKAWPKGEVVKDQNDNNLLVLFRYPEGTLKEPTKMEDTAQGIVVYGGICQHLGCQVNLKDDGSLLCPCHSGSYDPKAGGEVIGGPPPRPLPQLPIEIKDDQIVVKSYYVRPRYGESVSDWQANRAEAEKGGA</sequence>
<dbReference type="InterPro" id="IPR014349">
    <property type="entry name" value="Rieske_Fe-S_prot"/>
</dbReference>
<dbReference type="EMBL" id="BJXB01000040">
    <property type="protein sequence ID" value="GEM49698.1"/>
    <property type="molecule type" value="Genomic_DNA"/>
</dbReference>
<evidence type="ECO:0000256" key="3">
    <source>
        <dbReference type="ARBA" id="ARBA00023004"/>
    </source>
</evidence>
<keyword evidence="7" id="KW-0812">Transmembrane</keyword>
<comment type="cofactor">
    <cofactor evidence="6">
        <name>[2Fe-2S] cluster</name>
        <dbReference type="ChEBI" id="CHEBI:190135"/>
    </cofactor>
</comment>
<evidence type="ECO:0000259" key="8">
    <source>
        <dbReference type="PROSITE" id="PS51296"/>
    </source>
</evidence>
<dbReference type="SUPFAM" id="SSF50022">
    <property type="entry name" value="ISP domain"/>
    <property type="match status" value="1"/>
</dbReference>
<evidence type="ECO:0000313" key="9">
    <source>
        <dbReference type="EMBL" id="GEM49698.1"/>
    </source>
</evidence>
<keyword evidence="7" id="KW-1133">Transmembrane helix</keyword>
<organism evidence="9 10">
    <name type="scientific">Deinococcus cellulosilyticus (strain DSM 18568 / NBRC 106333 / KACC 11606 / 5516J-15)</name>
    <dbReference type="NCBI Taxonomy" id="1223518"/>
    <lineage>
        <taxon>Bacteria</taxon>
        <taxon>Thermotogati</taxon>
        <taxon>Deinococcota</taxon>
        <taxon>Deinococci</taxon>
        <taxon>Deinococcales</taxon>
        <taxon>Deinococcaceae</taxon>
        <taxon>Deinococcus</taxon>
    </lineage>
</organism>
<comment type="caution">
    <text evidence="9">The sequence shown here is derived from an EMBL/GenBank/DDBJ whole genome shotgun (WGS) entry which is preliminary data.</text>
</comment>
<dbReference type="PROSITE" id="PS51296">
    <property type="entry name" value="RIESKE"/>
    <property type="match status" value="1"/>
</dbReference>
<dbReference type="PROSITE" id="PS51318">
    <property type="entry name" value="TAT"/>
    <property type="match status" value="1"/>
</dbReference>
<feature type="domain" description="Rieske" evidence="8">
    <location>
        <begin position="68"/>
        <end position="186"/>
    </location>
</feature>
<dbReference type="OrthoDB" id="9767869at2"/>
<dbReference type="AlphaFoldDB" id="A0A511NB04"/>
<dbReference type="InterPro" id="IPR017941">
    <property type="entry name" value="Rieske_2Fe-2S"/>
</dbReference>
<reference evidence="9 10" key="1">
    <citation type="submission" date="2019-07" db="EMBL/GenBank/DDBJ databases">
        <title>Whole genome shotgun sequence of Deinococcus cellulosilyticus NBRC 106333.</title>
        <authorList>
            <person name="Hosoyama A."/>
            <person name="Uohara A."/>
            <person name="Ohji S."/>
            <person name="Ichikawa N."/>
        </authorList>
    </citation>
    <scope>NUCLEOTIDE SEQUENCE [LARGE SCALE GENOMIC DNA]</scope>
    <source>
        <strain evidence="9 10">NBRC 106333</strain>
    </source>
</reference>
<dbReference type="GO" id="GO:0046872">
    <property type="term" value="F:metal ion binding"/>
    <property type="evidence" value="ECO:0007669"/>
    <property type="project" value="UniProtKB-KW"/>
</dbReference>
<dbReference type="Proteomes" id="UP000321306">
    <property type="component" value="Unassembled WGS sequence"/>
</dbReference>
<keyword evidence="4" id="KW-0411">Iron-sulfur</keyword>
<dbReference type="InterPro" id="IPR005805">
    <property type="entry name" value="Rieske_Fe-S_prot_C"/>
</dbReference>
<protein>
    <recommendedName>
        <fullName evidence="8">Rieske domain-containing protein</fullName>
    </recommendedName>
</protein>
<dbReference type="RefSeq" id="WP_146890719.1">
    <property type="nucleotide sequence ID" value="NZ_BJXB01000040.1"/>
</dbReference>
<dbReference type="GO" id="GO:0016020">
    <property type="term" value="C:membrane"/>
    <property type="evidence" value="ECO:0007669"/>
    <property type="project" value="InterPro"/>
</dbReference>
<evidence type="ECO:0000313" key="10">
    <source>
        <dbReference type="Proteomes" id="UP000321306"/>
    </source>
</evidence>
<keyword evidence="2" id="KW-0479">Metal-binding</keyword>
<dbReference type="Gene3D" id="2.102.10.10">
    <property type="entry name" value="Rieske [2Fe-2S] iron-sulphur domain"/>
    <property type="match status" value="1"/>
</dbReference>
<evidence type="ECO:0000256" key="1">
    <source>
        <dbReference type="ARBA" id="ARBA00022714"/>
    </source>
</evidence>
<dbReference type="InterPro" id="IPR006311">
    <property type="entry name" value="TAT_signal"/>
</dbReference>
<evidence type="ECO:0000256" key="6">
    <source>
        <dbReference type="ARBA" id="ARBA00034078"/>
    </source>
</evidence>
<feature type="transmembrane region" description="Helical" evidence="7">
    <location>
        <begin position="16"/>
        <end position="39"/>
    </location>
</feature>
<gene>
    <name evidence="9" type="ORF">DC3_53330</name>
</gene>